<dbReference type="EMBL" id="AZHX01000542">
    <property type="protein sequence ID" value="ETX07034.1"/>
    <property type="molecule type" value="Genomic_DNA"/>
</dbReference>
<keyword evidence="1" id="KW-1133">Transmembrane helix</keyword>
<proteinExistence type="predicted"/>
<keyword evidence="1" id="KW-0472">Membrane</keyword>
<gene>
    <name evidence="3" type="ORF">ETSY2_13505</name>
</gene>
<organism evidence="3 4">
    <name type="scientific">Candidatus Entotheonella gemina</name>
    <dbReference type="NCBI Taxonomy" id="1429439"/>
    <lineage>
        <taxon>Bacteria</taxon>
        <taxon>Pseudomonadati</taxon>
        <taxon>Nitrospinota/Tectimicrobiota group</taxon>
        <taxon>Candidatus Tectimicrobiota</taxon>
        <taxon>Candidatus Entotheonellia</taxon>
        <taxon>Candidatus Entotheonellales</taxon>
        <taxon>Candidatus Entotheonellaceae</taxon>
        <taxon>Candidatus Entotheonella</taxon>
    </lineage>
</organism>
<feature type="chain" id="PRO_5004846356" evidence="2">
    <location>
        <begin position="29"/>
        <end position="581"/>
    </location>
</feature>
<comment type="caution">
    <text evidence="3">The sequence shown here is derived from an EMBL/GenBank/DDBJ whole genome shotgun (WGS) entry which is preliminary data.</text>
</comment>
<evidence type="ECO:0000313" key="4">
    <source>
        <dbReference type="Proteomes" id="UP000019140"/>
    </source>
</evidence>
<feature type="transmembrane region" description="Helical" evidence="1">
    <location>
        <begin position="385"/>
        <end position="403"/>
    </location>
</feature>
<keyword evidence="1" id="KW-0812">Transmembrane</keyword>
<dbReference type="Proteomes" id="UP000019140">
    <property type="component" value="Unassembled WGS sequence"/>
</dbReference>
<feature type="signal peptide" evidence="2">
    <location>
        <begin position="1"/>
        <end position="28"/>
    </location>
</feature>
<keyword evidence="4" id="KW-1185">Reference proteome</keyword>
<evidence type="ECO:0000256" key="1">
    <source>
        <dbReference type="SAM" id="Phobius"/>
    </source>
</evidence>
<evidence type="ECO:0000313" key="3">
    <source>
        <dbReference type="EMBL" id="ETX07034.1"/>
    </source>
</evidence>
<evidence type="ECO:0000256" key="2">
    <source>
        <dbReference type="SAM" id="SignalP"/>
    </source>
</evidence>
<protein>
    <submittedName>
        <fullName evidence="3">Uncharacterized protein</fullName>
    </submittedName>
</protein>
<accession>W4M9H6</accession>
<reference evidence="3 4" key="1">
    <citation type="journal article" date="2014" name="Nature">
        <title>An environmental bacterial taxon with a large and distinct metabolic repertoire.</title>
        <authorList>
            <person name="Wilson M.C."/>
            <person name="Mori T."/>
            <person name="Ruckert C."/>
            <person name="Uria A.R."/>
            <person name="Helf M.J."/>
            <person name="Takada K."/>
            <person name="Gernert C."/>
            <person name="Steffens U.A."/>
            <person name="Heycke N."/>
            <person name="Schmitt S."/>
            <person name="Rinke C."/>
            <person name="Helfrich E.J."/>
            <person name="Brachmann A.O."/>
            <person name="Gurgui C."/>
            <person name="Wakimoto T."/>
            <person name="Kracht M."/>
            <person name="Crusemann M."/>
            <person name="Hentschel U."/>
            <person name="Abe I."/>
            <person name="Matsunaga S."/>
            <person name="Kalinowski J."/>
            <person name="Takeyama H."/>
            <person name="Piel J."/>
        </authorList>
    </citation>
    <scope>NUCLEOTIDE SEQUENCE [LARGE SCALE GENOMIC DNA]</scope>
    <source>
        <strain evidence="4">TSY2</strain>
    </source>
</reference>
<dbReference type="AlphaFoldDB" id="W4M9H6"/>
<name>W4M9H6_9BACT</name>
<keyword evidence="2" id="KW-0732">Signal</keyword>
<feature type="transmembrane region" description="Helical" evidence="1">
    <location>
        <begin position="410"/>
        <end position="431"/>
    </location>
</feature>
<sequence>MLLIKPWLPICQLGLLLTLMALSRTAHAHLTTYTGAERSSTVAELRIDADRITLRLEIGDQDREAFAALFQGDAAKSDDGHQGLGLSDDDGMPLAGEVKIMEPRLRTERSTASQPAAGQVQGGSMVTYVEVVYTLTARPAALTLTPPRPDGGDEAAAEIGFIVYHESIPVIDFQYLRRPETLRLDWGDPWYSAFENPELQRHHRAPIMTFLYVEPYEVRFEILIRLKTLASWMALEVQNPMAINADEQARLLERIGPFFLQQNRVRIDGAASRPILDRVQFVKMTPQGIQPLEAAERLTFHTGLAGVILAYITPGPPREVTADWKFFNDRITSVPSTIIDPVSQLPYDLTPAQPRLRWTNMLANYNYRVATIDAIAAQAGNQLDIPWPSMLLGLAAILLFGLGRRLKLKGVYRLSAMALILVTAVVVWPFGRMAVRNPLAPPYELPDVEAILILQGLLQNTYRAFDFRTESDIYDKLAVSVTGDLITDIYLQNRKRLVMEEQGGAQANVQDVQLLDAAQIGPPGKRQRLTFQCTWRITGTVNHWGHTHQRRNQYEAKITIQPVEQTWKLVALDLIDERRLP</sequence>
<dbReference type="HOGENOM" id="CLU_536177_0_0_7"/>